<accession>A0A3A6PL56</accession>
<gene>
    <name evidence="1" type="ORF">D3P09_11780</name>
</gene>
<evidence type="ECO:0000313" key="2">
    <source>
        <dbReference type="Proteomes" id="UP000267798"/>
    </source>
</evidence>
<organism evidence="1 2">
    <name type="scientific">Paenibacillus pinisoli</name>
    <dbReference type="NCBI Taxonomy" id="1276110"/>
    <lineage>
        <taxon>Bacteria</taxon>
        <taxon>Bacillati</taxon>
        <taxon>Bacillota</taxon>
        <taxon>Bacilli</taxon>
        <taxon>Bacillales</taxon>
        <taxon>Paenibacillaceae</taxon>
        <taxon>Paenibacillus</taxon>
    </lineage>
</organism>
<dbReference type="RefSeq" id="WP_120109994.1">
    <property type="nucleotide sequence ID" value="NZ_QXQB01000002.1"/>
</dbReference>
<dbReference type="AlphaFoldDB" id="A0A3A6PL56"/>
<keyword evidence="2" id="KW-1185">Reference proteome</keyword>
<name>A0A3A6PL56_9BACL</name>
<protein>
    <submittedName>
        <fullName evidence="1">Uncharacterized protein</fullName>
    </submittedName>
</protein>
<dbReference type="EMBL" id="QXQB01000002">
    <property type="protein sequence ID" value="RJX40048.1"/>
    <property type="molecule type" value="Genomic_DNA"/>
</dbReference>
<sequence>MPNIPKTADARGEGLAEFESITIVNINNVKGKLKRVSIYTDSTTIANMYLYILVYVDGVHNGWDGYDLNRHFARSITRNDSYPYSFDQHLNAEFTKSLEIRAMHTYPGLKFSLQGSADYILYQ</sequence>
<evidence type="ECO:0000313" key="1">
    <source>
        <dbReference type="EMBL" id="RJX40048.1"/>
    </source>
</evidence>
<proteinExistence type="predicted"/>
<reference evidence="1 2" key="1">
    <citation type="submission" date="2018-09" db="EMBL/GenBank/DDBJ databases">
        <title>Paenibacillus aracenensis nov. sp. isolated from a cave in southern Spain.</title>
        <authorList>
            <person name="Jurado V."/>
            <person name="Gutierrez-Patricio S."/>
            <person name="Gonzalez-Pimentel J.L."/>
            <person name="Miller A.Z."/>
            <person name="Laiz L."/>
            <person name="Saiz-Jimenez C."/>
        </authorList>
    </citation>
    <scope>NUCLEOTIDE SEQUENCE [LARGE SCALE GENOMIC DNA]</scope>
    <source>
        <strain evidence="1 2">JCM 19203</strain>
    </source>
</reference>
<comment type="caution">
    <text evidence="1">The sequence shown here is derived from an EMBL/GenBank/DDBJ whole genome shotgun (WGS) entry which is preliminary data.</text>
</comment>
<dbReference type="Proteomes" id="UP000267798">
    <property type="component" value="Unassembled WGS sequence"/>
</dbReference>